<gene>
    <name evidence="1" type="ORF">ATJ93_0401</name>
</gene>
<evidence type="ECO:0000313" key="2">
    <source>
        <dbReference type="Proteomes" id="UP000283805"/>
    </source>
</evidence>
<comment type="caution">
    <text evidence="1">The sequence shown here is derived from an EMBL/GenBank/DDBJ whole genome shotgun (WGS) entry which is preliminary data.</text>
</comment>
<organism evidence="1 2">
    <name type="scientific">Halopiger aswanensis</name>
    <dbReference type="NCBI Taxonomy" id="148449"/>
    <lineage>
        <taxon>Archaea</taxon>
        <taxon>Methanobacteriati</taxon>
        <taxon>Methanobacteriota</taxon>
        <taxon>Stenosarchaea group</taxon>
        <taxon>Halobacteria</taxon>
        <taxon>Halobacteriales</taxon>
        <taxon>Natrialbaceae</taxon>
        <taxon>Halopiger</taxon>
    </lineage>
</organism>
<accession>A0A419WPN3</accession>
<protein>
    <submittedName>
        <fullName evidence="1">Uncharacterized protein</fullName>
    </submittedName>
</protein>
<proteinExistence type="predicted"/>
<dbReference type="RefSeq" id="WP_120242954.1">
    <property type="nucleotide sequence ID" value="NZ_RAPO01000001.1"/>
</dbReference>
<keyword evidence="2" id="KW-1185">Reference proteome</keyword>
<sequence length="67" mass="7649">MGDYEHPTRDSSAWDNPDFCPFCGRELSDGGPGFIDHVSSDEHATCRQRFEQWRENVVTDIGDEWSG</sequence>
<dbReference type="EMBL" id="RAPO01000001">
    <property type="protein sequence ID" value="RKD97415.1"/>
    <property type="molecule type" value="Genomic_DNA"/>
</dbReference>
<dbReference type="Pfam" id="PF24333">
    <property type="entry name" value="DUF7501"/>
    <property type="match status" value="1"/>
</dbReference>
<dbReference type="OrthoDB" id="179461at2157"/>
<dbReference type="AlphaFoldDB" id="A0A419WPN3"/>
<reference evidence="1 2" key="1">
    <citation type="submission" date="2018-09" db="EMBL/GenBank/DDBJ databases">
        <title>Genomic Encyclopedia of Archaeal and Bacterial Type Strains, Phase II (KMG-II): from individual species to whole genera.</title>
        <authorList>
            <person name="Goeker M."/>
        </authorList>
    </citation>
    <scope>NUCLEOTIDE SEQUENCE [LARGE SCALE GENOMIC DNA]</scope>
    <source>
        <strain evidence="1 2">DSM 13151</strain>
    </source>
</reference>
<dbReference type="Proteomes" id="UP000283805">
    <property type="component" value="Unassembled WGS sequence"/>
</dbReference>
<name>A0A419WPN3_9EURY</name>
<evidence type="ECO:0000313" key="1">
    <source>
        <dbReference type="EMBL" id="RKD97415.1"/>
    </source>
</evidence>
<dbReference type="InterPro" id="IPR055924">
    <property type="entry name" value="DUF7501"/>
</dbReference>